<reference evidence="2 3" key="1">
    <citation type="journal article" date="2022" name="bioRxiv">
        <title>Genomics of Preaxostyla Flagellates Illuminates Evolutionary Transitions and the Path Towards Mitochondrial Loss.</title>
        <authorList>
            <person name="Novak L.V.F."/>
            <person name="Treitli S.C."/>
            <person name="Pyrih J."/>
            <person name="Halakuc P."/>
            <person name="Pipaliya S.V."/>
            <person name="Vacek V."/>
            <person name="Brzon O."/>
            <person name="Soukal P."/>
            <person name="Eme L."/>
            <person name="Dacks J.B."/>
            <person name="Karnkowska A."/>
            <person name="Elias M."/>
            <person name="Hampl V."/>
        </authorList>
    </citation>
    <scope>NUCLEOTIDE SEQUENCE [LARGE SCALE GENOMIC DNA]</scope>
    <source>
        <strain evidence="2">NAU3</strain>
        <tissue evidence="2">Gut</tissue>
    </source>
</reference>
<proteinExistence type="predicted"/>
<feature type="region of interest" description="Disordered" evidence="1">
    <location>
        <begin position="180"/>
        <end position="205"/>
    </location>
</feature>
<gene>
    <name evidence="2" type="ORF">BLNAU_8021</name>
</gene>
<dbReference type="Proteomes" id="UP001281761">
    <property type="component" value="Unassembled WGS sequence"/>
</dbReference>
<evidence type="ECO:0000313" key="2">
    <source>
        <dbReference type="EMBL" id="KAK2956946.1"/>
    </source>
</evidence>
<evidence type="ECO:0000313" key="3">
    <source>
        <dbReference type="Proteomes" id="UP001281761"/>
    </source>
</evidence>
<name>A0ABQ9XZN3_9EUKA</name>
<protein>
    <submittedName>
        <fullName evidence="2">Uncharacterized protein</fullName>
    </submittedName>
</protein>
<organism evidence="2 3">
    <name type="scientific">Blattamonas nauphoetae</name>
    <dbReference type="NCBI Taxonomy" id="2049346"/>
    <lineage>
        <taxon>Eukaryota</taxon>
        <taxon>Metamonada</taxon>
        <taxon>Preaxostyla</taxon>
        <taxon>Oxymonadida</taxon>
        <taxon>Blattamonas</taxon>
    </lineage>
</organism>
<evidence type="ECO:0000256" key="1">
    <source>
        <dbReference type="SAM" id="MobiDB-lite"/>
    </source>
</evidence>
<comment type="caution">
    <text evidence="2">The sequence shown here is derived from an EMBL/GenBank/DDBJ whole genome shotgun (WGS) entry which is preliminary data.</text>
</comment>
<sequence length="233" mass="25996">MSLQCSSRHTVFENVDKLLSQPSSSLNRAPRVLRIVLFEPPHSGVRTLSHLLVKRYGVLLIDRSRVACPDDSAASFSLLDRLPSQHDSVTNDYLLVNAPRNIAQIILLQNNAYLRPYQQIWLSVPADELLRRVEEGCAVVLMTLLTDLVDSVSDLIHPAAPVADLITLLQFTFVTSKNTPNPHTTVSHTSTQFGDRSSRTDVPDPLTTNRHHFTRLYNHTHTIPLPLSIVAVA</sequence>
<keyword evidence="3" id="KW-1185">Reference proteome</keyword>
<accession>A0ABQ9XZN3</accession>
<feature type="compositionally biased region" description="Polar residues" evidence="1">
    <location>
        <begin position="180"/>
        <end position="195"/>
    </location>
</feature>
<dbReference type="EMBL" id="JARBJD010000050">
    <property type="protein sequence ID" value="KAK2956946.1"/>
    <property type="molecule type" value="Genomic_DNA"/>
</dbReference>